<accession>A0A494X0C9</accession>
<evidence type="ECO:0000313" key="1">
    <source>
        <dbReference type="EMBL" id="RKP44215.1"/>
    </source>
</evidence>
<proteinExistence type="predicted"/>
<organism evidence="1 2">
    <name type="scientific">Pararobbsia silviterrae</name>
    <dbReference type="NCBI Taxonomy" id="1792498"/>
    <lineage>
        <taxon>Bacteria</taxon>
        <taxon>Pseudomonadati</taxon>
        <taxon>Pseudomonadota</taxon>
        <taxon>Betaproteobacteria</taxon>
        <taxon>Burkholderiales</taxon>
        <taxon>Burkholderiaceae</taxon>
        <taxon>Pararobbsia</taxon>
    </lineage>
</organism>
<dbReference type="Proteomes" id="UP000270342">
    <property type="component" value="Unassembled WGS sequence"/>
</dbReference>
<reference evidence="1 2" key="1">
    <citation type="submission" date="2018-10" db="EMBL/GenBank/DDBJ databases">
        <title>Robbsia sp. DHC34, isolated from soil.</title>
        <authorList>
            <person name="Gao Z.-H."/>
            <person name="Qiu L.-H."/>
        </authorList>
    </citation>
    <scope>NUCLEOTIDE SEQUENCE [LARGE SCALE GENOMIC DNA]</scope>
    <source>
        <strain evidence="1 2">DHC34</strain>
    </source>
</reference>
<sequence>MEMTSPLKAYLIDADGARIPLHAHAIRVEFDSGMSIEMSLDARCDDPLRNGVLIWGGAVPQPTWTDDACEALTLQLGVRPLGGNVINVYPYRFESDPATGEVRVETTSKPEDD</sequence>
<name>A0A494X0C9_9BURK</name>
<comment type="caution">
    <text evidence="1">The sequence shown here is derived from an EMBL/GenBank/DDBJ whole genome shotgun (WGS) entry which is preliminary data.</text>
</comment>
<protein>
    <submittedName>
        <fullName evidence="1">Uncharacterized protein</fullName>
    </submittedName>
</protein>
<evidence type="ECO:0000313" key="2">
    <source>
        <dbReference type="Proteomes" id="UP000270342"/>
    </source>
</evidence>
<keyword evidence="2" id="KW-1185">Reference proteome</keyword>
<dbReference type="AlphaFoldDB" id="A0A494X0C9"/>
<dbReference type="EMBL" id="RBZU01000021">
    <property type="protein sequence ID" value="RKP44215.1"/>
    <property type="molecule type" value="Genomic_DNA"/>
</dbReference>
<gene>
    <name evidence="1" type="ORF">D7S86_27765</name>
</gene>